<dbReference type="InterPro" id="IPR036188">
    <property type="entry name" value="FAD/NAD-bd_sf"/>
</dbReference>
<dbReference type="EMBL" id="FNJQ01000001">
    <property type="protein sequence ID" value="SDO76584.1"/>
    <property type="molecule type" value="Genomic_DNA"/>
</dbReference>
<dbReference type="PANTHER" id="PTHR42842:SF3">
    <property type="entry name" value="FAD_NAD(P)-BINDING OXIDOREDUCTASE FAMILY PROTEIN"/>
    <property type="match status" value="1"/>
</dbReference>
<dbReference type="InterPro" id="IPR049516">
    <property type="entry name" value="FAD-depend_C"/>
</dbReference>
<sequence length="535" mass="58265">MIRIKNLQVPFDEKAPLEMLAAKRLQLPPQAVAEVVIVRKAVDARRYHGAPVQFVYMLDVKVNMPEKNVLKKLRKDKNVEILPLKKTAALNFRPCREDELRPVVIGFGPAGMFAALTLAKAGWNPLVLERGGDVDSRKAAIELFWQTGTLNERSNVQFGEGGAGTFSDGKLTTRISDGHIQDVLAAFIAAGAPEEIRYLHKPHIGTDLLQGVVKNIRQEIIRLGGEVRFEAQVTDLEIEQGRMQAVIVNGEERIPCQEVFMGIGHSARDTYRMLLGKGLQMEAKPFAIGVRIEHPQEFIDKAQYGEDAGHPLLPVADYALTYKDPRTGRGAYSFCMCPGGQVVAATSLKGQVCTNGMSNYKRDSGIANSALLVQVGPDDFGREVLAGMNLQDKLEKLAFELGGRNYHAPVQTVGDFLTGTAGSTQFLTTPTYQPGVKAVDLHKCLPAFLTQTLEGALPHFDRKIKGFAHKGAVMTGVEARSSAPCRIRRSRENMQAEGVAGLYPMGEGAGYAGGIMSAAVDGMKAASAFLTYKEQ</sequence>
<protein>
    <recommendedName>
        <fullName evidence="1">FAD-dependent protein C-terminal domain-containing protein</fullName>
    </recommendedName>
</protein>
<feature type="domain" description="FAD-dependent protein C-terminal" evidence="1">
    <location>
        <begin position="285"/>
        <end position="481"/>
    </location>
</feature>
<dbReference type="Proteomes" id="UP000182412">
    <property type="component" value="Unassembled WGS sequence"/>
</dbReference>
<dbReference type="PANTHER" id="PTHR42842">
    <property type="entry name" value="FAD/NAD(P)-BINDING OXIDOREDUCTASE"/>
    <property type="match status" value="1"/>
</dbReference>
<dbReference type="AlphaFoldDB" id="A0A1H0M840"/>
<dbReference type="SUPFAM" id="SSF51905">
    <property type="entry name" value="FAD/NAD(P)-binding domain"/>
    <property type="match status" value="1"/>
</dbReference>
<dbReference type="PIRSF" id="PIRSF038984">
    <property type="entry name" value="FAD_binding_protein"/>
    <property type="match status" value="1"/>
</dbReference>
<dbReference type="Pfam" id="PF21688">
    <property type="entry name" value="FAD-depend_C"/>
    <property type="match status" value="1"/>
</dbReference>
<name>A0A1H0M840_SELRU</name>
<evidence type="ECO:0000313" key="3">
    <source>
        <dbReference type="Proteomes" id="UP000182412"/>
    </source>
</evidence>
<accession>A0A1H0M840</accession>
<evidence type="ECO:0000313" key="2">
    <source>
        <dbReference type="EMBL" id="SDO76584.1"/>
    </source>
</evidence>
<organism evidence="2 3">
    <name type="scientific">Selenomonas ruminantium</name>
    <dbReference type="NCBI Taxonomy" id="971"/>
    <lineage>
        <taxon>Bacteria</taxon>
        <taxon>Bacillati</taxon>
        <taxon>Bacillota</taxon>
        <taxon>Negativicutes</taxon>
        <taxon>Selenomonadales</taxon>
        <taxon>Selenomonadaceae</taxon>
        <taxon>Selenomonas</taxon>
    </lineage>
</organism>
<reference evidence="2 3" key="1">
    <citation type="submission" date="2016-10" db="EMBL/GenBank/DDBJ databases">
        <authorList>
            <person name="de Groot N.N."/>
        </authorList>
    </citation>
    <scope>NUCLEOTIDE SEQUENCE [LARGE SCALE GENOMIC DNA]</scope>
    <source>
        <strain evidence="2 3">S137</strain>
    </source>
</reference>
<dbReference type="Gene3D" id="3.30.70.2700">
    <property type="match status" value="1"/>
</dbReference>
<dbReference type="Gene3D" id="3.50.50.60">
    <property type="entry name" value="FAD/NAD(P)-binding domain"/>
    <property type="match status" value="2"/>
</dbReference>
<dbReference type="OrthoDB" id="9762921at2"/>
<dbReference type="RefSeq" id="WP_074570590.1">
    <property type="nucleotide sequence ID" value="NZ_FNJQ01000001.1"/>
</dbReference>
<dbReference type="InterPro" id="IPR028348">
    <property type="entry name" value="FAD-binding_protein"/>
</dbReference>
<evidence type="ECO:0000259" key="1">
    <source>
        <dbReference type="Pfam" id="PF21688"/>
    </source>
</evidence>
<proteinExistence type="predicted"/>
<gene>
    <name evidence="2" type="ORF">SAMN05216366_10161</name>
</gene>